<organism evidence="2 3">
    <name type="scientific">Muiribacterium halophilum</name>
    <dbReference type="NCBI Taxonomy" id="2053465"/>
    <lineage>
        <taxon>Bacteria</taxon>
        <taxon>Candidatus Muiribacteriota</taxon>
        <taxon>Candidatus Muiribacteriia</taxon>
        <taxon>Candidatus Muiribacteriales</taxon>
        <taxon>Candidatus Muiribacteriaceae</taxon>
        <taxon>Candidatus Muiribacterium</taxon>
    </lineage>
</organism>
<name>A0A2N5ZCJ2_MUIH1</name>
<dbReference type="SUPFAM" id="SSF54523">
    <property type="entry name" value="Pili subunits"/>
    <property type="match status" value="1"/>
</dbReference>
<sequence>MTKKGFSLVELVIALGIVIIMTGAAALYLGDIFFKSQVAKSLGDMETLANALLLHDTENGASRFETALPGQESNYIAYQDKDKLTNLLGNYLAVLPNDPWGNVYVVNAYAGWIRTYNSDYKINGTSKYEKDISTYYLPEDLVVAKVRVEDNDLSLAVDTGDTVYIYFTKSVRCNVQDANLVVATGSSAAALKRTTAGGGVDGADATGWFEAQDWHGVQPDGTDTDLNRGGAASVADLRYTRPTDTPFTYTDFSRRLVLEQAAGLGADGEYETGWKIGNKVYIPNAKQDAYCIWESTQGYLNYKTSGEKDKIYLKTQTAETAARTVLFKTIVD</sequence>
<comment type="caution">
    <text evidence="2">The sequence shown here is derived from an EMBL/GenBank/DDBJ whole genome shotgun (WGS) entry which is preliminary data.</text>
</comment>
<evidence type="ECO:0008006" key="4">
    <source>
        <dbReference type="Google" id="ProtNLM"/>
    </source>
</evidence>
<gene>
    <name evidence="2" type="ORF">C0601_10480</name>
</gene>
<proteinExistence type="predicted"/>
<feature type="transmembrane region" description="Helical" evidence="1">
    <location>
        <begin position="6"/>
        <end position="30"/>
    </location>
</feature>
<protein>
    <recommendedName>
        <fullName evidence="4">Prepilin-type N-terminal cleavage/methylation domain-containing protein</fullName>
    </recommendedName>
</protein>
<dbReference type="InterPro" id="IPR045584">
    <property type="entry name" value="Pilin-like"/>
</dbReference>
<dbReference type="InterPro" id="IPR012902">
    <property type="entry name" value="N_methyl_site"/>
</dbReference>
<accession>A0A2N5ZCJ2</accession>
<evidence type="ECO:0000313" key="2">
    <source>
        <dbReference type="EMBL" id="PLX16386.1"/>
    </source>
</evidence>
<evidence type="ECO:0000256" key="1">
    <source>
        <dbReference type="SAM" id="Phobius"/>
    </source>
</evidence>
<dbReference type="EMBL" id="PKTG01000116">
    <property type="protein sequence ID" value="PLX16386.1"/>
    <property type="molecule type" value="Genomic_DNA"/>
</dbReference>
<dbReference type="Gene3D" id="3.30.700.10">
    <property type="entry name" value="Glycoprotein, Type 4 Pilin"/>
    <property type="match status" value="1"/>
</dbReference>
<keyword evidence="1" id="KW-0472">Membrane</keyword>
<reference evidence="2 3" key="1">
    <citation type="submission" date="2017-11" db="EMBL/GenBank/DDBJ databases">
        <title>Genome-resolved metagenomics identifies genetic mobility, metabolic interactions, and unexpected diversity in perchlorate-reducing communities.</title>
        <authorList>
            <person name="Barnum T.P."/>
            <person name="Figueroa I.A."/>
            <person name="Carlstrom C.I."/>
            <person name="Lucas L.N."/>
            <person name="Engelbrektson A.L."/>
            <person name="Coates J.D."/>
        </authorList>
    </citation>
    <scope>NUCLEOTIDE SEQUENCE [LARGE SCALE GENOMIC DNA]</scope>
    <source>
        <strain evidence="2">BM706</strain>
    </source>
</reference>
<dbReference type="Proteomes" id="UP000234857">
    <property type="component" value="Unassembled WGS sequence"/>
</dbReference>
<dbReference type="AlphaFoldDB" id="A0A2N5ZCJ2"/>
<keyword evidence="1" id="KW-1133">Transmembrane helix</keyword>
<evidence type="ECO:0000313" key="3">
    <source>
        <dbReference type="Proteomes" id="UP000234857"/>
    </source>
</evidence>
<dbReference type="PROSITE" id="PS00409">
    <property type="entry name" value="PROKAR_NTER_METHYL"/>
    <property type="match status" value="1"/>
</dbReference>
<keyword evidence="1" id="KW-0812">Transmembrane</keyword>